<dbReference type="RefSeq" id="WP_201073525.1">
    <property type="nucleotide sequence ID" value="NZ_CP067420.1"/>
</dbReference>
<evidence type="ECO:0000313" key="1">
    <source>
        <dbReference type="EMBL" id="QQP88518.1"/>
    </source>
</evidence>
<reference evidence="1" key="1">
    <citation type="submission" date="2021-02" db="EMBL/GenBank/DDBJ databases">
        <title>Skermanella TT6 skin isolate.</title>
        <authorList>
            <person name="Lee K."/>
            <person name="Ganzorig M."/>
        </authorList>
    </citation>
    <scope>NUCLEOTIDE SEQUENCE</scope>
    <source>
        <strain evidence="1">TT6</strain>
    </source>
</reference>
<dbReference type="EMBL" id="CP067420">
    <property type="protein sequence ID" value="QQP88518.1"/>
    <property type="molecule type" value="Genomic_DNA"/>
</dbReference>
<evidence type="ECO:0000313" key="2">
    <source>
        <dbReference type="Proteomes" id="UP000595197"/>
    </source>
</evidence>
<name>A0ABX7B308_9PROT</name>
<proteinExistence type="predicted"/>
<keyword evidence="2" id="KW-1185">Reference proteome</keyword>
<gene>
    <name evidence="1" type="ORF">IGS68_21145</name>
</gene>
<sequence length="55" mass="5903">MLSAFGKGLGFIFLVGLTTVGVLGAIFPRGARKVVSTAYDLEEDRRSRATNRTDA</sequence>
<dbReference type="Proteomes" id="UP000595197">
    <property type="component" value="Chromosome"/>
</dbReference>
<protein>
    <submittedName>
        <fullName evidence="1">Uncharacterized protein</fullName>
    </submittedName>
</protein>
<organism evidence="1 2">
    <name type="scientific">Skermanella cutis</name>
    <dbReference type="NCBI Taxonomy" id="2775420"/>
    <lineage>
        <taxon>Bacteria</taxon>
        <taxon>Pseudomonadati</taxon>
        <taxon>Pseudomonadota</taxon>
        <taxon>Alphaproteobacteria</taxon>
        <taxon>Rhodospirillales</taxon>
        <taxon>Azospirillaceae</taxon>
        <taxon>Skermanella</taxon>
    </lineage>
</organism>
<accession>A0ABX7B308</accession>